<dbReference type="Gene3D" id="2.60.120.620">
    <property type="entry name" value="q2cbj1_9rhob like domain"/>
    <property type="match status" value="1"/>
</dbReference>
<dbReference type="InterPro" id="IPR044862">
    <property type="entry name" value="Pro_4_hyd_alph_FE2OG_OXY"/>
</dbReference>
<keyword evidence="2" id="KW-0847">Vitamin C</keyword>
<evidence type="ECO:0000256" key="1">
    <source>
        <dbReference type="ARBA" id="ARBA00001961"/>
    </source>
</evidence>
<dbReference type="PANTHER" id="PTHR12907">
    <property type="entry name" value="EGL NINE HOMOLOG-RELATED"/>
    <property type="match status" value="1"/>
</dbReference>
<reference evidence="7" key="1">
    <citation type="journal article" date="2019" name="Int. J. Syst. Evol. Microbiol.">
        <title>The Global Catalogue of Microorganisms (GCM) 10K type strain sequencing project: providing services to taxonomists for standard genome sequencing and annotation.</title>
        <authorList>
            <consortium name="The Broad Institute Genomics Platform"/>
            <consortium name="The Broad Institute Genome Sequencing Center for Infectious Disease"/>
            <person name="Wu L."/>
            <person name="Ma J."/>
        </authorList>
    </citation>
    <scope>NUCLEOTIDE SEQUENCE [LARGE SCALE GENOMIC DNA]</scope>
    <source>
        <strain evidence="7">CCUG 61485</strain>
    </source>
</reference>
<evidence type="ECO:0000259" key="5">
    <source>
        <dbReference type="SMART" id="SM00702"/>
    </source>
</evidence>
<accession>A0ABW3Y6R0</accession>
<dbReference type="RefSeq" id="WP_377179963.1">
    <property type="nucleotide sequence ID" value="NZ_JBHTMY010000003.1"/>
</dbReference>
<feature type="domain" description="Prolyl 4-hydroxylase alpha subunit" evidence="5">
    <location>
        <begin position="17"/>
        <end position="203"/>
    </location>
</feature>
<sequence>MNNLLAETQKFEVLIQGLIDQKFGFIDQFLDESIISGLRFNLINYYENNQMNPAGIGKKFDYQKNTEVRGDLIKWINNNTTDFFEKAFLDQVQNFINHLNSTCYTSINDFEFHYAIYDVGSFYKRHLDQFKTDRGRKFSLVTYLNDDWKKSDGGNLSLYLEDEKIENVFPYGGRSIFFKSDELEHEVHPSHNRKRFSIAGWLKTT</sequence>
<evidence type="ECO:0000256" key="3">
    <source>
        <dbReference type="ARBA" id="ARBA00022964"/>
    </source>
</evidence>
<dbReference type="SMART" id="SM00702">
    <property type="entry name" value="P4Hc"/>
    <property type="match status" value="1"/>
</dbReference>
<evidence type="ECO:0000256" key="2">
    <source>
        <dbReference type="ARBA" id="ARBA00022896"/>
    </source>
</evidence>
<gene>
    <name evidence="6" type="ORF">ACFQ39_13915</name>
</gene>
<comment type="cofactor">
    <cofactor evidence="1">
        <name>L-ascorbate</name>
        <dbReference type="ChEBI" id="CHEBI:38290"/>
    </cofactor>
</comment>
<dbReference type="InterPro" id="IPR051559">
    <property type="entry name" value="HIF_prolyl_hydroxylases"/>
</dbReference>
<evidence type="ECO:0000313" key="6">
    <source>
        <dbReference type="EMBL" id="MFD1316717.1"/>
    </source>
</evidence>
<comment type="caution">
    <text evidence="6">The sequence shown here is derived from an EMBL/GenBank/DDBJ whole genome shotgun (WGS) entry which is preliminary data.</text>
</comment>
<evidence type="ECO:0000313" key="7">
    <source>
        <dbReference type="Proteomes" id="UP001597201"/>
    </source>
</evidence>
<keyword evidence="4" id="KW-0560">Oxidoreductase</keyword>
<keyword evidence="3" id="KW-0223">Dioxygenase</keyword>
<proteinExistence type="predicted"/>
<dbReference type="Proteomes" id="UP001597201">
    <property type="component" value="Unassembled WGS sequence"/>
</dbReference>
<keyword evidence="7" id="KW-1185">Reference proteome</keyword>
<dbReference type="Pfam" id="PF13640">
    <property type="entry name" value="2OG-FeII_Oxy_3"/>
    <property type="match status" value="1"/>
</dbReference>
<organism evidence="6 7">
    <name type="scientific">Namhaeicola litoreus</name>
    <dbReference type="NCBI Taxonomy" id="1052145"/>
    <lineage>
        <taxon>Bacteria</taxon>
        <taxon>Pseudomonadati</taxon>
        <taxon>Bacteroidota</taxon>
        <taxon>Flavobacteriia</taxon>
        <taxon>Flavobacteriales</taxon>
        <taxon>Flavobacteriaceae</taxon>
        <taxon>Namhaeicola</taxon>
    </lineage>
</organism>
<name>A0ABW3Y6R0_9FLAO</name>
<dbReference type="PANTHER" id="PTHR12907:SF26">
    <property type="entry name" value="HIF PROLYL HYDROXYLASE, ISOFORM C"/>
    <property type="match status" value="1"/>
</dbReference>
<dbReference type="InterPro" id="IPR006620">
    <property type="entry name" value="Pro_4_hyd_alph"/>
</dbReference>
<dbReference type="EMBL" id="JBHTMY010000003">
    <property type="protein sequence ID" value="MFD1316717.1"/>
    <property type="molecule type" value="Genomic_DNA"/>
</dbReference>
<protein>
    <submittedName>
        <fullName evidence="6">2OG-Fe(II) oxygenase</fullName>
    </submittedName>
</protein>
<evidence type="ECO:0000256" key="4">
    <source>
        <dbReference type="ARBA" id="ARBA00023002"/>
    </source>
</evidence>